<proteinExistence type="inferred from homology"/>
<evidence type="ECO:0000259" key="2">
    <source>
        <dbReference type="Pfam" id="PF09339"/>
    </source>
</evidence>
<reference evidence="3 4" key="1">
    <citation type="submission" date="2016-11" db="EMBL/GenBank/DDBJ databases">
        <title>Actinomyces gypaetusis sp. nov. isolated from the vulture Gypaetus barbatus in Qinghai Tibet Plateau China.</title>
        <authorList>
            <person name="Meng X."/>
        </authorList>
    </citation>
    <scope>NUCLEOTIDE SEQUENCE [LARGE SCALE GENOMIC DNA]</scope>
    <source>
        <strain evidence="3 4">VUL4_2</strain>
    </source>
</reference>
<dbReference type="Proteomes" id="UP000186785">
    <property type="component" value="Unassembled WGS sequence"/>
</dbReference>
<evidence type="ECO:0000313" key="4">
    <source>
        <dbReference type="Proteomes" id="UP000186785"/>
    </source>
</evidence>
<evidence type="ECO:0000256" key="1">
    <source>
        <dbReference type="ARBA" id="ARBA00006479"/>
    </source>
</evidence>
<sequence length="394" mass="42022">MPGNLRELNLQTVLKIFLEADGPVSRAQIAQRAGITRATVSKLTEEFLNAGFLRPAKDLDQELDKGPGRPGIPMEINPEALFALGLAVNVSGLSARLVSLSGATVALESVDQDLRYRDPEEVLERLRGLALNCLQALKKYPQGRLLGACLSLPGLVDEDARYLLRAPNLGWNDRDFTEYLQGFVTGQAYLQVANESNVTSQVVRAKSPGGIVKHDSFIFISGEIGIGMTAVLDGQILNGANGWAGEIGHVCIDPNGALCTCGARGCLETVTGRRALMNNAGRPVTTPGADLLKAIADGDHLAQKAVARAGRALGQALAGVVNVLDIHTIVLGGHLAELTEALRPTIQQELNQRVLSSNYAPNQVLAGSSDVDLPSLGAAFQVFDHFLTEPERWL</sequence>
<comment type="similarity">
    <text evidence="1">Belongs to the ROK (NagC/XylR) family.</text>
</comment>
<dbReference type="SUPFAM" id="SSF46785">
    <property type="entry name" value="Winged helix' DNA-binding domain"/>
    <property type="match status" value="1"/>
</dbReference>
<dbReference type="InterPro" id="IPR005471">
    <property type="entry name" value="Tscrpt_reg_IclR_N"/>
</dbReference>
<dbReference type="Pfam" id="PF09339">
    <property type="entry name" value="HTH_IclR"/>
    <property type="match status" value="1"/>
</dbReference>
<feature type="domain" description="HTH iclR-type" evidence="2">
    <location>
        <begin position="12"/>
        <end position="54"/>
    </location>
</feature>
<accession>A0A1Q5PNL7</accession>
<dbReference type="PANTHER" id="PTHR18964:SF149">
    <property type="entry name" value="BIFUNCTIONAL UDP-N-ACETYLGLUCOSAMINE 2-EPIMERASE_N-ACETYLMANNOSAMINE KINASE"/>
    <property type="match status" value="1"/>
</dbReference>
<dbReference type="AlphaFoldDB" id="A0A1Q5PNL7"/>
<dbReference type="Gene3D" id="1.10.10.10">
    <property type="entry name" value="Winged helix-like DNA-binding domain superfamily/Winged helix DNA-binding domain"/>
    <property type="match status" value="1"/>
</dbReference>
<dbReference type="Pfam" id="PF00480">
    <property type="entry name" value="ROK"/>
    <property type="match status" value="1"/>
</dbReference>
<dbReference type="InterPro" id="IPR036388">
    <property type="entry name" value="WH-like_DNA-bd_sf"/>
</dbReference>
<comment type="caution">
    <text evidence="3">The sequence shown here is derived from an EMBL/GenBank/DDBJ whole genome shotgun (WGS) entry which is preliminary data.</text>
</comment>
<dbReference type="InterPro" id="IPR000600">
    <property type="entry name" value="ROK"/>
</dbReference>
<dbReference type="PANTHER" id="PTHR18964">
    <property type="entry name" value="ROK (REPRESSOR, ORF, KINASE) FAMILY"/>
    <property type="match status" value="1"/>
</dbReference>
<dbReference type="Gene3D" id="3.30.420.40">
    <property type="match status" value="2"/>
</dbReference>
<dbReference type="GO" id="GO:0006355">
    <property type="term" value="P:regulation of DNA-templated transcription"/>
    <property type="evidence" value="ECO:0007669"/>
    <property type="project" value="InterPro"/>
</dbReference>
<organism evidence="3 4">
    <name type="scientific">Boudabousia liubingyangii</name>
    <dbReference type="NCBI Taxonomy" id="1921764"/>
    <lineage>
        <taxon>Bacteria</taxon>
        <taxon>Bacillati</taxon>
        <taxon>Actinomycetota</taxon>
        <taxon>Actinomycetes</taxon>
        <taxon>Actinomycetales</taxon>
        <taxon>Actinomycetaceae</taxon>
        <taxon>Boudabousia</taxon>
    </lineage>
</organism>
<evidence type="ECO:0000313" key="3">
    <source>
        <dbReference type="EMBL" id="OKL49164.1"/>
    </source>
</evidence>
<dbReference type="InterPro" id="IPR036390">
    <property type="entry name" value="WH_DNA-bd_sf"/>
</dbReference>
<name>A0A1Q5PNL7_9ACTO</name>
<dbReference type="InterPro" id="IPR043129">
    <property type="entry name" value="ATPase_NBD"/>
</dbReference>
<protein>
    <recommendedName>
        <fullName evidence="2">HTH iclR-type domain-containing protein</fullName>
    </recommendedName>
</protein>
<keyword evidence="4" id="KW-1185">Reference proteome</keyword>
<dbReference type="SUPFAM" id="SSF53067">
    <property type="entry name" value="Actin-like ATPase domain"/>
    <property type="match status" value="2"/>
</dbReference>
<gene>
    <name evidence="3" type="ORF">BSR29_03205</name>
</gene>
<dbReference type="GO" id="GO:0003677">
    <property type="term" value="F:DNA binding"/>
    <property type="evidence" value="ECO:0007669"/>
    <property type="project" value="InterPro"/>
</dbReference>
<dbReference type="STRING" id="1921764.BSR28_02780"/>
<dbReference type="EMBL" id="MQSV01000002">
    <property type="protein sequence ID" value="OKL49164.1"/>
    <property type="molecule type" value="Genomic_DNA"/>
</dbReference>